<dbReference type="EMBL" id="RKHQ01000001">
    <property type="protein sequence ID" value="ROR95682.1"/>
    <property type="molecule type" value="Genomic_DNA"/>
</dbReference>
<keyword evidence="1" id="KW-0472">Membrane</keyword>
<comment type="caution">
    <text evidence="2">The sequence shown here is derived from an EMBL/GenBank/DDBJ whole genome shotgun (WGS) entry which is preliminary data.</text>
</comment>
<gene>
    <name evidence="2" type="ORF">EDD28_0244</name>
</gene>
<feature type="transmembrane region" description="Helical" evidence="1">
    <location>
        <begin position="7"/>
        <end position="26"/>
    </location>
</feature>
<evidence type="ECO:0000256" key="1">
    <source>
        <dbReference type="SAM" id="Phobius"/>
    </source>
</evidence>
<keyword evidence="1" id="KW-1133">Transmembrane helix</keyword>
<dbReference type="AlphaFoldDB" id="A0A3N2D7L2"/>
<keyword evidence="3" id="KW-1185">Reference proteome</keyword>
<sequence>MDKGKLRVVEIVGAVVFIIGIVFWYATPGDVIVPPIIVMLVGIAGAGIPWLIRRNEANRSTDELAARLRAERERGDDTP</sequence>
<name>A0A3N2D7L2_9MICO</name>
<evidence type="ECO:0000313" key="2">
    <source>
        <dbReference type="EMBL" id="ROR95682.1"/>
    </source>
</evidence>
<dbReference type="Proteomes" id="UP000275356">
    <property type="component" value="Unassembled WGS sequence"/>
</dbReference>
<accession>A0A3N2D7L2</accession>
<evidence type="ECO:0000313" key="3">
    <source>
        <dbReference type="Proteomes" id="UP000275356"/>
    </source>
</evidence>
<proteinExistence type="predicted"/>
<keyword evidence="1" id="KW-0812">Transmembrane</keyword>
<dbReference type="OrthoDB" id="10016198at2"/>
<dbReference type="RefSeq" id="WP_123737968.1">
    <property type="nucleotide sequence ID" value="NZ_CALFQU010000038.1"/>
</dbReference>
<organism evidence="2 3">
    <name type="scientific">Salana multivorans</name>
    <dbReference type="NCBI Taxonomy" id="120377"/>
    <lineage>
        <taxon>Bacteria</taxon>
        <taxon>Bacillati</taxon>
        <taxon>Actinomycetota</taxon>
        <taxon>Actinomycetes</taxon>
        <taxon>Micrococcales</taxon>
        <taxon>Beutenbergiaceae</taxon>
        <taxon>Salana</taxon>
    </lineage>
</organism>
<protein>
    <submittedName>
        <fullName evidence="2">Uncharacterized protein</fullName>
    </submittedName>
</protein>
<reference evidence="2 3" key="1">
    <citation type="submission" date="2018-11" db="EMBL/GenBank/DDBJ databases">
        <title>Sequencing the genomes of 1000 actinobacteria strains.</title>
        <authorList>
            <person name="Klenk H.-P."/>
        </authorList>
    </citation>
    <scope>NUCLEOTIDE SEQUENCE [LARGE SCALE GENOMIC DNA]</scope>
    <source>
        <strain evidence="2 3">DSM 13521</strain>
    </source>
</reference>
<feature type="transmembrane region" description="Helical" evidence="1">
    <location>
        <begin position="32"/>
        <end position="52"/>
    </location>
</feature>